<dbReference type="GO" id="GO:0004812">
    <property type="term" value="F:aminoacyl-tRNA ligase activity"/>
    <property type="evidence" value="ECO:0007669"/>
    <property type="project" value="UniProtKB-KW"/>
</dbReference>
<gene>
    <name evidence="6" type="ORF">A9R00_06170</name>
</gene>
<protein>
    <recommendedName>
        <fullName evidence="5">Anticodon-binding domain-containing protein</fullName>
    </recommendedName>
</protein>
<evidence type="ECO:0000256" key="1">
    <source>
        <dbReference type="ARBA" id="ARBA00022598"/>
    </source>
</evidence>
<dbReference type="InterPro" id="IPR036621">
    <property type="entry name" value="Anticodon-bd_dom_sf"/>
</dbReference>
<dbReference type="GO" id="GO:0005524">
    <property type="term" value="F:ATP binding"/>
    <property type="evidence" value="ECO:0007669"/>
    <property type="project" value="UniProtKB-KW"/>
</dbReference>
<evidence type="ECO:0000313" key="7">
    <source>
        <dbReference type="Proteomes" id="UP000227088"/>
    </source>
</evidence>
<dbReference type="SUPFAM" id="SSF52954">
    <property type="entry name" value="Class II aaRS ABD-related"/>
    <property type="match status" value="1"/>
</dbReference>
<keyword evidence="4" id="KW-0030">Aminoacyl-tRNA synthetase</keyword>
<sequence>SADLRNEKIGFKIREHTLHKVPYLIVVGDKEVESNMVAVRTRKGDDLGAMTLDAFKELLAKDVARRGRVETE</sequence>
<keyword evidence="2" id="KW-0067">ATP-binding</keyword>
<reference evidence="7" key="1">
    <citation type="journal article" date="2017" name="Proc. Natl. Acad. Sci. U.S.A.">
        <title>Simulation of Deepwater Horizon oil plume reveals substrate specialization within a complex community of hydrocarbon degraders.</title>
        <authorList>
            <person name="Hu P."/>
            <person name="Dubinsky E.A."/>
            <person name="Probst A.J."/>
            <person name="Wang J."/>
            <person name="Sieber C.M.K."/>
            <person name="Tom L.M."/>
            <person name="Gardinali P."/>
            <person name="Banfield J.F."/>
            <person name="Atlas R.M."/>
            <person name="Andersen G.L."/>
        </authorList>
    </citation>
    <scope>NUCLEOTIDE SEQUENCE [LARGE SCALE GENOMIC DNA]</scope>
</reference>
<dbReference type="AlphaFoldDB" id="A0A1Y5HT05"/>
<dbReference type="InterPro" id="IPR004154">
    <property type="entry name" value="Anticodon-bd"/>
</dbReference>
<dbReference type="EMBL" id="MABE01000346">
    <property type="protein sequence ID" value="OUS40409.1"/>
    <property type="molecule type" value="Genomic_DNA"/>
</dbReference>
<feature type="non-terminal residue" evidence="6">
    <location>
        <position position="1"/>
    </location>
</feature>
<dbReference type="Proteomes" id="UP000227088">
    <property type="component" value="Unassembled WGS sequence"/>
</dbReference>
<organism evidence="6 7">
    <name type="scientific">Oleispira antarctica</name>
    <dbReference type="NCBI Taxonomy" id="188908"/>
    <lineage>
        <taxon>Bacteria</taxon>
        <taxon>Pseudomonadati</taxon>
        <taxon>Pseudomonadota</taxon>
        <taxon>Gammaproteobacteria</taxon>
        <taxon>Oceanospirillales</taxon>
        <taxon>Oceanospirillaceae</taxon>
        <taxon>Oleispira</taxon>
    </lineage>
</organism>
<dbReference type="Pfam" id="PF03129">
    <property type="entry name" value="HGTP_anticodon"/>
    <property type="match status" value="1"/>
</dbReference>
<evidence type="ECO:0000256" key="4">
    <source>
        <dbReference type="ARBA" id="ARBA00023146"/>
    </source>
</evidence>
<evidence type="ECO:0000256" key="2">
    <source>
        <dbReference type="ARBA" id="ARBA00022840"/>
    </source>
</evidence>
<feature type="domain" description="Anticodon-binding" evidence="5">
    <location>
        <begin position="2"/>
        <end position="61"/>
    </location>
</feature>
<proteinExistence type="predicted"/>
<keyword evidence="3" id="KW-0648">Protein biosynthesis</keyword>
<evidence type="ECO:0000256" key="3">
    <source>
        <dbReference type="ARBA" id="ARBA00022917"/>
    </source>
</evidence>
<dbReference type="Gene3D" id="3.40.50.800">
    <property type="entry name" value="Anticodon-binding domain"/>
    <property type="match status" value="1"/>
</dbReference>
<accession>A0A1Y5HT05</accession>
<keyword evidence="1" id="KW-0436">Ligase</keyword>
<dbReference type="GO" id="GO:0006418">
    <property type="term" value="P:tRNA aminoacylation for protein translation"/>
    <property type="evidence" value="ECO:0007669"/>
    <property type="project" value="UniProtKB-ARBA"/>
</dbReference>
<evidence type="ECO:0000259" key="5">
    <source>
        <dbReference type="Pfam" id="PF03129"/>
    </source>
</evidence>
<keyword evidence="2" id="KW-0547">Nucleotide-binding</keyword>
<evidence type="ECO:0000313" key="6">
    <source>
        <dbReference type="EMBL" id="OUS40409.1"/>
    </source>
</evidence>
<name>A0A1Y5HT05_OLEAN</name>
<comment type="caution">
    <text evidence="6">The sequence shown here is derived from an EMBL/GenBank/DDBJ whole genome shotgun (WGS) entry which is preliminary data.</text>
</comment>